<evidence type="ECO:0000313" key="2">
    <source>
        <dbReference type="Proteomes" id="UP000190961"/>
    </source>
</evidence>
<dbReference type="RefSeq" id="WP_079684823.1">
    <property type="nucleotide sequence ID" value="NZ_FUZU01000001.1"/>
</dbReference>
<accession>A0A1T5IMQ8</accession>
<dbReference type="InterPro" id="IPR027417">
    <property type="entry name" value="P-loop_NTPase"/>
</dbReference>
<dbReference type="AlphaFoldDB" id="A0A1T5IMQ8"/>
<name>A0A1T5IMQ8_9BACT</name>
<dbReference type="PANTHER" id="PTHR30267">
    <property type="entry name" value="PROTEIN KINASE PRKA"/>
    <property type="match status" value="1"/>
</dbReference>
<dbReference type="OrthoDB" id="9760760at2"/>
<protein>
    <submittedName>
        <fullName evidence="1">Magnesium chelatase subunit I</fullName>
    </submittedName>
</protein>
<gene>
    <name evidence="1" type="ORF">SAMN05660236_0171</name>
</gene>
<dbReference type="STRING" id="688867.SAMN05660236_0171"/>
<dbReference type="EMBL" id="FUZU01000001">
    <property type="protein sequence ID" value="SKC40288.1"/>
    <property type="molecule type" value="Genomic_DNA"/>
</dbReference>
<keyword evidence="2" id="KW-1185">Reference proteome</keyword>
<organism evidence="1 2">
    <name type="scientific">Ohtaekwangia koreensis</name>
    <dbReference type="NCBI Taxonomy" id="688867"/>
    <lineage>
        <taxon>Bacteria</taxon>
        <taxon>Pseudomonadati</taxon>
        <taxon>Bacteroidota</taxon>
        <taxon>Cytophagia</taxon>
        <taxon>Cytophagales</taxon>
        <taxon>Fulvivirgaceae</taxon>
        <taxon>Ohtaekwangia</taxon>
    </lineage>
</organism>
<sequence>MHHTSIKTLGELKTAGYTSRSIKEELRENLIQRLSRKETVFEGIWGYEETVIPDLERAVLAGHDVNLLGLRGQAKTRLARLMVKLLDEYIPFIAGSELNDDPFNPISRYGKDKVHELGDATPIAWLHRDERYSEKLATPDVSIADLIGDVDPIKAATLKLPYSDERVIHFGLIPRSNRSIFVINELPDLQARIQVALFNILQEGDIQIRGFKIRMPLDIQFVFTANPEDYTNRGSIVTPLKDRIDSQIITHYPKTLDISKRITQQEARIKQAQRAAVSVNEIAKDLVEQIAFEARKSEYVDAKSGVSARLTISAYENLVAAAERRSIINGEKNTDIRIADFIGVVPAITGKVELVYEGEQEGPGIVAQNLIGKALRTQFIHYFPDPDKFRKQKEKSPYKKVSDWFGEGNTVDLLHTMPQAEFEKALKAIPGLSELINEFHKNKDQATKLFMMEFALHGLAEYSLISKHNLTAGLQFKDLLSSMFTLPRPGEEEDDDDEIAGGKF</sequence>
<dbReference type="PANTHER" id="PTHR30267:SF2">
    <property type="entry name" value="PROTEIN PRKA"/>
    <property type="match status" value="1"/>
</dbReference>
<reference evidence="1 2" key="1">
    <citation type="submission" date="2017-02" db="EMBL/GenBank/DDBJ databases">
        <authorList>
            <person name="Peterson S.W."/>
        </authorList>
    </citation>
    <scope>NUCLEOTIDE SEQUENCE [LARGE SCALE GENOMIC DNA]</scope>
    <source>
        <strain evidence="1 2">DSM 25262</strain>
    </source>
</reference>
<dbReference type="GO" id="GO:0004672">
    <property type="term" value="F:protein kinase activity"/>
    <property type="evidence" value="ECO:0007669"/>
    <property type="project" value="TreeGrafter"/>
</dbReference>
<dbReference type="SUPFAM" id="SSF52540">
    <property type="entry name" value="P-loop containing nucleoside triphosphate hydrolases"/>
    <property type="match status" value="1"/>
</dbReference>
<proteinExistence type="predicted"/>
<dbReference type="Gene3D" id="3.40.50.300">
    <property type="entry name" value="P-loop containing nucleotide triphosphate hydrolases"/>
    <property type="match status" value="1"/>
</dbReference>
<evidence type="ECO:0000313" key="1">
    <source>
        <dbReference type="EMBL" id="SKC40288.1"/>
    </source>
</evidence>
<dbReference type="Proteomes" id="UP000190961">
    <property type="component" value="Unassembled WGS sequence"/>
</dbReference>